<organism evidence="1 2">
    <name type="scientific">Cotesia glomerata</name>
    <name type="common">Lepidopteran parasitic wasp</name>
    <name type="synonym">Apanteles glomeratus</name>
    <dbReference type="NCBI Taxonomy" id="32391"/>
    <lineage>
        <taxon>Eukaryota</taxon>
        <taxon>Metazoa</taxon>
        <taxon>Ecdysozoa</taxon>
        <taxon>Arthropoda</taxon>
        <taxon>Hexapoda</taxon>
        <taxon>Insecta</taxon>
        <taxon>Pterygota</taxon>
        <taxon>Neoptera</taxon>
        <taxon>Endopterygota</taxon>
        <taxon>Hymenoptera</taxon>
        <taxon>Apocrita</taxon>
        <taxon>Ichneumonoidea</taxon>
        <taxon>Braconidae</taxon>
        <taxon>Microgastrinae</taxon>
        <taxon>Cotesia</taxon>
    </lineage>
</organism>
<evidence type="ECO:0000313" key="1">
    <source>
        <dbReference type="EMBL" id="KAH0568674.1"/>
    </source>
</evidence>
<protein>
    <submittedName>
        <fullName evidence="1">Uncharacterized protein</fullName>
    </submittedName>
</protein>
<keyword evidence="2" id="KW-1185">Reference proteome</keyword>
<dbReference type="AlphaFoldDB" id="A0AAV7JAG0"/>
<name>A0AAV7JAG0_COTGL</name>
<accession>A0AAV7JAG0</accession>
<reference evidence="1 2" key="1">
    <citation type="journal article" date="2021" name="J. Hered.">
        <title>A chromosome-level genome assembly of the parasitoid wasp, Cotesia glomerata (Hymenoptera: Braconidae).</title>
        <authorList>
            <person name="Pinto B.J."/>
            <person name="Weis J.J."/>
            <person name="Gamble T."/>
            <person name="Ode P.J."/>
            <person name="Paul R."/>
            <person name="Zaspel J.M."/>
        </authorList>
    </citation>
    <scope>NUCLEOTIDE SEQUENCE [LARGE SCALE GENOMIC DNA]</scope>
    <source>
        <strain evidence="1">CgM1</strain>
    </source>
</reference>
<sequence length="77" mass="8971">MEILIHLHKVFAFLDVGKNMRAFLNRCVRAWVKSELRYKRTFTTANTRDIGDVPTPMLQNVIVRAHPGSLLRSRYSL</sequence>
<dbReference type="Proteomes" id="UP000826195">
    <property type="component" value="Unassembled WGS sequence"/>
</dbReference>
<dbReference type="EMBL" id="JAHXZJ010000001">
    <property type="protein sequence ID" value="KAH0568674.1"/>
    <property type="molecule type" value="Genomic_DNA"/>
</dbReference>
<comment type="caution">
    <text evidence="1">The sequence shown here is derived from an EMBL/GenBank/DDBJ whole genome shotgun (WGS) entry which is preliminary data.</text>
</comment>
<proteinExistence type="predicted"/>
<evidence type="ECO:0000313" key="2">
    <source>
        <dbReference type="Proteomes" id="UP000826195"/>
    </source>
</evidence>
<gene>
    <name evidence="1" type="ORF">KQX54_021362</name>
</gene>